<dbReference type="EMBL" id="CP003731">
    <property type="protein sequence ID" value="AFO52488.1"/>
    <property type="molecule type" value="Genomic_DNA"/>
</dbReference>
<keyword evidence="7" id="KW-1185">Reference proteome</keyword>
<dbReference type="HOGENOM" id="CLU_006229_0_3_14"/>
<proteinExistence type="inferred from homology"/>
<keyword evidence="1 3" id="KW-0239">DNA-directed DNA polymerase</keyword>
<accession>I7BKQ6</accession>
<dbReference type="GO" id="GO:0005524">
    <property type="term" value="F:ATP binding"/>
    <property type="evidence" value="ECO:0007669"/>
    <property type="project" value="UniProtKB-KW"/>
</dbReference>
<organism evidence="6 7">
    <name type="scientific">Mycoplasma haematolamae (strain Purdue)</name>
    <dbReference type="NCBI Taxonomy" id="1212765"/>
    <lineage>
        <taxon>Bacteria</taxon>
        <taxon>Bacillati</taxon>
        <taxon>Mycoplasmatota</taxon>
        <taxon>Mollicutes</taxon>
        <taxon>Mycoplasmataceae</taxon>
        <taxon>Mycoplasma</taxon>
    </lineage>
</organism>
<evidence type="ECO:0000313" key="6">
    <source>
        <dbReference type="EMBL" id="AFO52488.1"/>
    </source>
</evidence>
<dbReference type="SUPFAM" id="SSF52540">
    <property type="entry name" value="P-loop containing nucleoside triphosphate hydrolases"/>
    <property type="match status" value="1"/>
</dbReference>
<keyword evidence="3" id="KW-0548">Nucleotidyltransferase</keyword>
<keyword evidence="3" id="KW-0067">ATP-binding</keyword>
<dbReference type="SMART" id="SM00382">
    <property type="entry name" value="AAA"/>
    <property type="match status" value="1"/>
</dbReference>
<dbReference type="AlphaFoldDB" id="I7BKQ6"/>
<keyword evidence="3" id="KW-0547">Nucleotide-binding</keyword>
<feature type="domain" description="AAA+ ATPase" evidence="5">
    <location>
        <begin position="33"/>
        <end position="176"/>
    </location>
</feature>
<dbReference type="STRING" id="1212765.MHLP_04540"/>
<evidence type="ECO:0000256" key="3">
    <source>
        <dbReference type="RuleBase" id="RU364063"/>
    </source>
</evidence>
<dbReference type="PANTHER" id="PTHR11669">
    <property type="entry name" value="REPLICATION FACTOR C / DNA POLYMERASE III GAMMA-TAU SUBUNIT"/>
    <property type="match status" value="1"/>
</dbReference>
<reference evidence="7" key="2">
    <citation type="submission" date="2012-07" db="EMBL/GenBank/DDBJ databases">
        <title>Complete genome sequence of 'Candidatus Mycoplasma haemolamae'.</title>
        <authorList>
            <person name="Guimaraes A.M.S."/>
            <person name="Toth B."/>
            <person name="Santos A.P."/>
            <person name="Nascimento N.C."/>
            <person name="Sojka J.E."/>
            <person name="Messick J.B."/>
        </authorList>
    </citation>
    <scope>NUCLEOTIDE SEQUENCE [LARGE SCALE GENOMIC DNA]</scope>
    <source>
        <strain evidence="7">Purdue</strain>
    </source>
</reference>
<dbReference type="Pfam" id="PF13177">
    <property type="entry name" value="DNA_pol3_delta2"/>
    <property type="match status" value="1"/>
</dbReference>
<reference evidence="6 7" key="1">
    <citation type="journal article" date="2012" name="J. Bacteriol.">
        <title>Genome Sequence of "Candidatus Mycoplasma haemolamae" Strain Purdue, a Red Blood Cell Pathogen of Alpacas (Vicugna pacos) and Llamas (Lama glama).</title>
        <authorList>
            <person name="Guimaraes A.M."/>
            <person name="Toth B."/>
            <person name="Santos A.P."/>
            <person name="do Nascimento N.C."/>
            <person name="Kritchevsky J.E."/>
            <person name="Messick J.B."/>
        </authorList>
    </citation>
    <scope>NUCLEOTIDE SEQUENCE [LARGE SCALE GENOMIC DNA]</scope>
    <source>
        <strain evidence="6 7">Purdue</strain>
    </source>
</reference>
<dbReference type="Proteomes" id="UP000006502">
    <property type="component" value="Chromosome"/>
</dbReference>
<dbReference type="Gene3D" id="3.40.50.300">
    <property type="entry name" value="P-loop containing nucleotide triphosphate hydrolases"/>
    <property type="match status" value="1"/>
</dbReference>
<dbReference type="PATRIC" id="fig|1212765.3.peg.1031"/>
<evidence type="ECO:0000259" key="5">
    <source>
        <dbReference type="SMART" id="SM00382"/>
    </source>
</evidence>
<comment type="subunit">
    <text evidence="3">DNA polymerase III contains a core (composed of alpha, epsilon and theta chains) that associates with a tau subunit. This core dimerizes to form the POLIII' complex. PolIII' associates with the gamma complex (composed of gamma, delta, delta', psi and chi chains) and with the beta chain to form the complete DNA polymerase III complex.</text>
</comment>
<evidence type="ECO:0000256" key="4">
    <source>
        <dbReference type="SAM" id="MobiDB-lite"/>
    </source>
</evidence>
<dbReference type="EC" id="2.7.7.7" evidence="3"/>
<evidence type="ECO:0000256" key="2">
    <source>
        <dbReference type="ARBA" id="ARBA00049244"/>
    </source>
</evidence>
<dbReference type="KEGG" id="mhl:MHLP_04540"/>
<comment type="function">
    <text evidence="3">DNA polymerase III is a complex, multichain enzyme responsible for most of the replicative synthesis in bacteria. This DNA polymerase also exhibits 3' to 5' exonuclease activity.</text>
</comment>
<evidence type="ECO:0000256" key="1">
    <source>
        <dbReference type="ARBA" id="ARBA00022932"/>
    </source>
</evidence>
<dbReference type="InterPro" id="IPR012763">
    <property type="entry name" value="DNA_pol_III_sug/sutau_N"/>
</dbReference>
<dbReference type="CDD" id="cd00009">
    <property type="entry name" value="AAA"/>
    <property type="match status" value="1"/>
</dbReference>
<evidence type="ECO:0000313" key="7">
    <source>
        <dbReference type="Proteomes" id="UP000006502"/>
    </source>
</evidence>
<comment type="catalytic activity">
    <reaction evidence="2 3">
        <text>DNA(n) + a 2'-deoxyribonucleoside 5'-triphosphate = DNA(n+1) + diphosphate</text>
        <dbReference type="Rhea" id="RHEA:22508"/>
        <dbReference type="Rhea" id="RHEA-COMP:17339"/>
        <dbReference type="Rhea" id="RHEA-COMP:17340"/>
        <dbReference type="ChEBI" id="CHEBI:33019"/>
        <dbReference type="ChEBI" id="CHEBI:61560"/>
        <dbReference type="ChEBI" id="CHEBI:173112"/>
        <dbReference type="EC" id="2.7.7.7"/>
    </reaction>
</comment>
<dbReference type="InterPro" id="IPR027417">
    <property type="entry name" value="P-loop_NTPase"/>
</dbReference>
<keyword evidence="3" id="KW-0808">Transferase</keyword>
<protein>
    <recommendedName>
        <fullName evidence="3">DNA polymerase III subunit gamma/tau</fullName>
        <ecNumber evidence="3">2.7.7.7</ecNumber>
    </recommendedName>
</protein>
<dbReference type="InterPro" id="IPR003593">
    <property type="entry name" value="AAA+_ATPase"/>
</dbReference>
<dbReference type="InterPro" id="IPR050238">
    <property type="entry name" value="DNA_Rep/Repair_Clamp_Loader"/>
</dbReference>
<dbReference type="GO" id="GO:0006261">
    <property type="term" value="P:DNA-templated DNA replication"/>
    <property type="evidence" value="ECO:0007669"/>
    <property type="project" value="TreeGrafter"/>
</dbReference>
<dbReference type="OrthoDB" id="9810148at2"/>
<dbReference type="NCBIfam" id="TIGR02397">
    <property type="entry name" value="dnaX_nterm"/>
    <property type="match status" value="1"/>
</dbReference>
<gene>
    <name evidence="3" type="primary">dnaX</name>
    <name evidence="6" type="ordered locus">MHLP_04540</name>
</gene>
<feature type="compositionally biased region" description="Basic and acidic residues" evidence="4">
    <location>
        <begin position="383"/>
        <end position="393"/>
    </location>
</feature>
<name>I7BKQ6_MYCHA</name>
<keyword evidence="3" id="KW-0235">DNA replication</keyword>
<dbReference type="GO" id="GO:0003887">
    <property type="term" value="F:DNA-directed DNA polymerase activity"/>
    <property type="evidence" value="ECO:0007669"/>
    <property type="project" value="UniProtKB-KW"/>
</dbReference>
<dbReference type="GO" id="GO:0009360">
    <property type="term" value="C:DNA polymerase III complex"/>
    <property type="evidence" value="ECO:0007669"/>
    <property type="project" value="InterPro"/>
</dbReference>
<feature type="region of interest" description="Disordered" evidence="4">
    <location>
        <begin position="370"/>
        <end position="393"/>
    </location>
</feature>
<sequence length="627" mass="71602">MLYNKYRPKYFKDLMAQRLSKELLISVLRDKKDIHAFIFFGPNGTGKTTAARLFARGVNCFHFGDHNEICESCRACRESQLESCQDIVEIDGATHNGVDFVREINRDTKYMPLQLSKKVYLIDEAHYLTANSWNALLKLIEEPPAHLIFIFLTTEIHKIIPTILSRCQKLEFSPLSNEDLTQLLIKVSKSEGRELTPARALQIAEASKGSAREALVGLEKELLIADREGLTNVLELTSKKSTELLELICASKVKEAKNLIRETYEAQVPFYKLFGSIFDKLLELSFYQLERDPEYLSFLDKNKAEELLSTRLNIQSMINFLATTMVKQPNGNSLSFGKYVLINLLHLVNPSGQAESEGPLPDTEVIPKEQETKEEEITVTPKATHEVQEEPKISKTTIKKKTTKKPTAAGQLTVDDLVANLLTSSPKEKGPTTLATEAKGKEKAVALTEESVVEEKDSLPSAEDMFSHQTLRFYSIDLPAFQCNEVLTKEREMVLLLKRCEEKIGKEYYKSLQDYLASGDVDPVITELFMKIHPKYKMICTSNCCVVVFDDDSDSRYFNLKLRNIELQEKLFEVFKTNIEWIGITKKELIQLHKKNKSYKKEDFSENTLSEKDIQLFRRLKELFPSS</sequence>
<dbReference type="PANTHER" id="PTHR11669:SF0">
    <property type="entry name" value="PROTEIN STICHEL-LIKE 2"/>
    <property type="match status" value="1"/>
</dbReference>
<comment type="similarity">
    <text evidence="3">Belongs to the DnaX/STICHEL family.</text>
</comment>